<evidence type="ECO:0000256" key="11">
    <source>
        <dbReference type="ARBA" id="ARBA00022801"/>
    </source>
</evidence>
<evidence type="ECO:0000313" key="26">
    <source>
        <dbReference type="EMBL" id="KAK4300799.1"/>
    </source>
</evidence>
<dbReference type="AlphaFoldDB" id="A0AAE1TZI4"/>
<dbReference type="GO" id="GO:0141221">
    <property type="term" value="F:histone deacetylase activity, hydrolytic mechanism"/>
    <property type="evidence" value="ECO:0007669"/>
    <property type="project" value="UniProtKB-EC"/>
</dbReference>
<dbReference type="GO" id="GO:0031507">
    <property type="term" value="P:heterochromatin formation"/>
    <property type="evidence" value="ECO:0007669"/>
    <property type="project" value="TreeGrafter"/>
</dbReference>
<feature type="binding site" evidence="23">
    <location>
        <position position="110"/>
    </location>
    <ligand>
        <name>substrate</name>
    </ligand>
</feature>
<evidence type="ECO:0000256" key="4">
    <source>
        <dbReference type="ARBA" id="ARBA00004496"/>
    </source>
</evidence>
<protein>
    <recommendedName>
        <fullName evidence="16">Histone deacetylase 8</fullName>
        <ecNumber evidence="6">3.5.1.98</ecNumber>
    </recommendedName>
    <alternativeName>
        <fullName evidence="17">Protein deacetylase HDAC8</fullName>
    </alternativeName>
    <alternativeName>
        <fullName evidence="18">Protein decrotonylase HDAC8</fullName>
    </alternativeName>
</protein>
<keyword evidence="14" id="KW-0804">Transcription</keyword>
<dbReference type="PANTHER" id="PTHR10625">
    <property type="entry name" value="HISTONE DEACETYLASE HDAC1-RELATED"/>
    <property type="match status" value="1"/>
</dbReference>
<keyword evidence="9" id="KW-0678">Repressor</keyword>
<comment type="caution">
    <text evidence="26">The sequence shown here is derived from an EMBL/GenBank/DDBJ whole genome shotgun (WGS) entry which is preliminary data.</text>
</comment>
<evidence type="ECO:0000256" key="14">
    <source>
        <dbReference type="ARBA" id="ARBA00023163"/>
    </source>
</evidence>
<keyword evidence="8" id="KW-0963">Cytoplasm</keyword>
<evidence type="ECO:0000313" key="27">
    <source>
        <dbReference type="Proteomes" id="UP001292094"/>
    </source>
</evidence>
<keyword evidence="13" id="KW-0805">Transcription regulation</keyword>
<dbReference type="GO" id="GO:0005634">
    <property type="term" value="C:nucleus"/>
    <property type="evidence" value="ECO:0007669"/>
    <property type="project" value="UniProtKB-SubCell"/>
</dbReference>
<evidence type="ECO:0000256" key="24">
    <source>
        <dbReference type="PIRSR" id="PIRSR037913-3"/>
    </source>
</evidence>
<comment type="similarity">
    <text evidence="5">Belongs to the histone deacetylase family. HD type 1 subfamily.</text>
</comment>
<dbReference type="Pfam" id="PF00850">
    <property type="entry name" value="Hist_deacetyl"/>
    <property type="match status" value="1"/>
</dbReference>
<evidence type="ECO:0000256" key="18">
    <source>
        <dbReference type="ARBA" id="ARBA00042783"/>
    </source>
</evidence>
<dbReference type="GO" id="GO:0005737">
    <property type="term" value="C:cytoplasm"/>
    <property type="evidence" value="ECO:0007669"/>
    <property type="project" value="UniProtKB-SubCell"/>
</dbReference>
<evidence type="ECO:0000256" key="15">
    <source>
        <dbReference type="ARBA" id="ARBA00023242"/>
    </source>
</evidence>
<keyword evidence="7" id="KW-0158">Chromosome</keyword>
<keyword evidence="27" id="KW-1185">Reference proteome</keyword>
<feature type="domain" description="Histone deacetylase" evidence="25">
    <location>
        <begin position="3"/>
        <end position="280"/>
    </location>
</feature>
<gene>
    <name evidence="26" type="ORF">Pmani_027023</name>
</gene>
<feature type="active site" description="Proton acceptor" evidence="22">
    <location>
        <position position="102"/>
    </location>
</feature>
<evidence type="ECO:0000256" key="9">
    <source>
        <dbReference type="ARBA" id="ARBA00022491"/>
    </source>
</evidence>
<keyword evidence="11" id="KW-0378">Hydrolase</keyword>
<evidence type="ECO:0000259" key="25">
    <source>
        <dbReference type="Pfam" id="PF00850"/>
    </source>
</evidence>
<dbReference type="PRINTS" id="PR01270">
    <property type="entry name" value="HDASUPER"/>
</dbReference>
<dbReference type="Proteomes" id="UP001292094">
    <property type="component" value="Unassembled WGS sequence"/>
</dbReference>
<dbReference type="InterPro" id="IPR003084">
    <property type="entry name" value="HDAC_I/II"/>
</dbReference>
<evidence type="ECO:0000256" key="21">
    <source>
        <dbReference type="ARBA" id="ARBA00049416"/>
    </source>
</evidence>
<evidence type="ECO:0000256" key="19">
    <source>
        <dbReference type="ARBA" id="ARBA00049136"/>
    </source>
</evidence>
<proteinExistence type="inferred from homology"/>
<evidence type="ECO:0000256" key="6">
    <source>
        <dbReference type="ARBA" id="ARBA00012111"/>
    </source>
</evidence>
<dbReference type="InterPro" id="IPR037138">
    <property type="entry name" value="His_deacetylse_dom_sf"/>
</dbReference>
<evidence type="ECO:0000256" key="20">
    <source>
        <dbReference type="ARBA" id="ARBA00049193"/>
    </source>
</evidence>
<organism evidence="26 27">
    <name type="scientific">Petrolisthes manimaculis</name>
    <dbReference type="NCBI Taxonomy" id="1843537"/>
    <lineage>
        <taxon>Eukaryota</taxon>
        <taxon>Metazoa</taxon>
        <taxon>Ecdysozoa</taxon>
        <taxon>Arthropoda</taxon>
        <taxon>Crustacea</taxon>
        <taxon>Multicrustacea</taxon>
        <taxon>Malacostraca</taxon>
        <taxon>Eumalacostraca</taxon>
        <taxon>Eucarida</taxon>
        <taxon>Decapoda</taxon>
        <taxon>Pleocyemata</taxon>
        <taxon>Anomura</taxon>
        <taxon>Galatheoidea</taxon>
        <taxon>Porcellanidae</taxon>
        <taxon>Petrolisthes</taxon>
    </lineage>
</organism>
<comment type="subcellular location">
    <subcellularLocation>
        <location evidence="3">Chromosome</location>
    </subcellularLocation>
    <subcellularLocation>
        <location evidence="4">Cytoplasm</location>
    </subcellularLocation>
    <subcellularLocation>
        <location evidence="2">Nucleus</location>
    </subcellularLocation>
</comment>
<evidence type="ECO:0000256" key="12">
    <source>
        <dbReference type="ARBA" id="ARBA00022853"/>
    </source>
</evidence>
<feature type="binding site" evidence="24">
    <location>
        <position position="139"/>
    </location>
    <ligand>
        <name>a divalent metal cation</name>
        <dbReference type="ChEBI" id="CHEBI:60240"/>
    </ligand>
</feature>
<feature type="binding site" evidence="24">
    <location>
        <position position="226"/>
    </location>
    <ligand>
        <name>a divalent metal cation</name>
        <dbReference type="ChEBI" id="CHEBI:60240"/>
    </ligand>
</feature>
<comment type="catalytic activity">
    <reaction evidence="21">
        <text>N(6)-acetyl-L-lysyl-[histone] + H2O = L-lysyl-[histone] + acetate</text>
        <dbReference type="Rhea" id="RHEA:58196"/>
        <dbReference type="Rhea" id="RHEA-COMP:9845"/>
        <dbReference type="Rhea" id="RHEA-COMP:11338"/>
        <dbReference type="ChEBI" id="CHEBI:15377"/>
        <dbReference type="ChEBI" id="CHEBI:29969"/>
        <dbReference type="ChEBI" id="CHEBI:30089"/>
        <dbReference type="ChEBI" id="CHEBI:61930"/>
        <dbReference type="EC" id="3.5.1.98"/>
    </reaction>
    <physiologicalReaction direction="left-to-right" evidence="21">
        <dbReference type="Rhea" id="RHEA:58197"/>
    </physiologicalReaction>
</comment>
<comment type="cofactor">
    <cofactor evidence="1">
        <name>a divalent metal cation</name>
        <dbReference type="ChEBI" id="CHEBI:60240"/>
    </cofactor>
</comment>
<dbReference type="InterPro" id="IPR023696">
    <property type="entry name" value="Ureohydrolase_dom_sf"/>
</dbReference>
<feature type="binding site" evidence="23">
    <location>
        <position position="265"/>
    </location>
    <ligand>
        <name>substrate</name>
    </ligand>
</feature>
<keyword evidence="12" id="KW-0156">Chromatin regulator</keyword>
<evidence type="ECO:0000256" key="8">
    <source>
        <dbReference type="ARBA" id="ARBA00022490"/>
    </source>
</evidence>
<evidence type="ECO:0000256" key="1">
    <source>
        <dbReference type="ARBA" id="ARBA00001968"/>
    </source>
</evidence>
<evidence type="ECO:0000256" key="10">
    <source>
        <dbReference type="ARBA" id="ARBA00022723"/>
    </source>
</evidence>
<dbReference type="EC" id="3.5.1.98" evidence="6"/>
<dbReference type="InterPro" id="IPR023801">
    <property type="entry name" value="His_deacetylse_dom"/>
</dbReference>
<comment type="catalytic activity">
    <reaction evidence="20">
        <text>N(6)-(2E)-butenoyl-L-lysyl-[protein] + H2O = (2E)-2-butenoate + L-lysyl-[protein]</text>
        <dbReference type="Rhea" id="RHEA:69172"/>
        <dbReference type="Rhea" id="RHEA-COMP:9752"/>
        <dbReference type="Rhea" id="RHEA-COMP:13707"/>
        <dbReference type="ChEBI" id="CHEBI:15377"/>
        <dbReference type="ChEBI" id="CHEBI:29969"/>
        <dbReference type="ChEBI" id="CHEBI:35899"/>
        <dbReference type="ChEBI" id="CHEBI:137954"/>
    </reaction>
    <physiologicalReaction direction="left-to-right" evidence="20">
        <dbReference type="Rhea" id="RHEA:69173"/>
    </physiologicalReaction>
</comment>
<evidence type="ECO:0000256" key="23">
    <source>
        <dbReference type="PIRSR" id="PIRSR037913-2"/>
    </source>
</evidence>
<dbReference type="GO" id="GO:0046872">
    <property type="term" value="F:metal ion binding"/>
    <property type="evidence" value="ECO:0007669"/>
    <property type="project" value="UniProtKB-KW"/>
</dbReference>
<feature type="binding site" evidence="24">
    <location>
        <position position="137"/>
    </location>
    <ligand>
        <name>a divalent metal cation</name>
        <dbReference type="ChEBI" id="CHEBI:60240"/>
    </ligand>
</feature>
<dbReference type="EMBL" id="JAWZYT010002988">
    <property type="protein sequence ID" value="KAK4300799.1"/>
    <property type="molecule type" value="Genomic_DNA"/>
</dbReference>
<dbReference type="PIRSF" id="PIRSF037913">
    <property type="entry name" value="His_deacetylse_1"/>
    <property type="match status" value="1"/>
</dbReference>
<name>A0AAE1TZI4_9EUCA</name>
<dbReference type="SUPFAM" id="SSF52768">
    <property type="entry name" value="Arginase/deacetylase"/>
    <property type="match status" value="1"/>
</dbReference>
<comment type="catalytic activity">
    <reaction evidence="19">
        <text>N(6)-acetyl-L-lysyl-[protein] + H2O = L-lysyl-[protein] + acetate</text>
        <dbReference type="Rhea" id="RHEA:58108"/>
        <dbReference type="Rhea" id="RHEA-COMP:9752"/>
        <dbReference type="Rhea" id="RHEA-COMP:10731"/>
        <dbReference type="ChEBI" id="CHEBI:15377"/>
        <dbReference type="ChEBI" id="CHEBI:29969"/>
        <dbReference type="ChEBI" id="CHEBI:30089"/>
        <dbReference type="ChEBI" id="CHEBI:61930"/>
    </reaction>
    <physiologicalReaction direction="left-to-right" evidence="19">
        <dbReference type="Rhea" id="RHEA:58109"/>
    </physiologicalReaction>
</comment>
<evidence type="ECO:0000256" key="2">
    <source>
        <dbReference type="ARBA" id="ARBA00004123"/>
    </source>
</evidence>
<evidence type="ECO:0000256" key="13">
    <source>
        <dbReference type="ARBA" id="ARBA00023015"/>
    </source>
</evidence>
<dbReference type="Gene3D" id="3.40.800.20">
    <property type="entry name" value="Histone deacetylase domain"/>
    <property type="match status" value="1"/>
</dbReference>
<evidence type="ECO:0000256" key="3">
    <source>
        <dbReference type="ARBA" id="ARBA00004286"/>
    </source>
</evidence>
<keyword evidence="10 24" id="KW-0479">Metal-binding</keyword>
<reference evidence="26" key="1">
    <citation type="submission" date="2023-11" db="EMBL/GenBank/DDBJ databases">
        <title>Genome assemblies of two species of porcelain crab, Petrolisthes cinctipes and Petrolisthes manimaculis (Anomura: Porcellanidae).</title>
        <authorList>
            <person name="Angst P."/>
        </authorList>
    </citation>
    <scope>NUCLEOTIDE SEQUENCE</scope>
    <source>
        <strain evidence="26">PB745_02</strain>
        <tissue evidence="26">Gill</tissue>
    </source>
</reference>
<dbReference type="PANTHER" id="PTHR10625:SF14">
    <property type="entry name" value="HISTONE DEACETYLASE 8"/>
    <property type="match status" value="1"/>
</dbReference>
<evidence type="ECO:0000256" key="22">
    <source>
        <dbReference type="PIRSR" id="PIRSR037913-1"/>
    </source>
</evidence>
<dbReference type="PRINTS" id="PR01271">
    <property type="entry name" value="HISDACETLASE"/>
</dbReference>
<evidence type="ECO:0000256" key="16">
    <source>
        <dbReference type="ARBA" id="ARBA00040347"/>
    </source>
</evidence>
<accession>A0AAE1TZI4</accession>
<sequence length="343" mass="37967">MTHSLITAFGLASKMQVVESRVALESQVRLFHSEEYVTLLQANADTLKPEEEEEYGLGYDCPVLPDLWGLVCQLAGGTLTAVDQLINGKAKVAINWCGGWHHAQRDSAAGFCYVNDIVLAIRVLQSKFDKILYLDLDVHHGDGVENAFLFSTKVMTVSLHQYEVGFFPGTGHITHTGVGKGRHYTLNIPYKPAINDQQFVHIFESVLYPICEVFRPDALVCQCGGDVLAGDPLGSANITPEGYKQCVQHILNINKPTLFLGGGGYNKANTAKLWTHITAKIINETIPSEIPEHDFFSQYGPSFEMDISPSLRKSDNTHQHIHHIITTTLDNIGKLTELLNKPL</sequence>
<evidence type="ECO:0000256" key="5">
    <source>
        <dbReference type="ARBA" id="ARBA00006457"/>
    </source>
</evidence>
<dbReference type="InterPro" id="IPR000286">
    <property type="entry name" value="HDACs"/>
</dbReference>
<feature type="binding site" evidence="23">
    <location>
        <position position="60"/>
    </location>
    <ligand>
        <name>substrate</name>
    </ligand>
</feature>
<keyword evidence="15" id="KW-0539">Nucleus</keyword>
<evidence type="ECO:0000256" key="17">
    <source>
        <dbReference type="ARBA" id="ARBA00041964"/>
    </source>
</evidence>
<dbReference type="GO" id="GO:0005694">
    <property type="term" value="C:chromosome"/>
    <property type="evidence" value="ECO:0007669"/>
    <property type="project" value="UniProtKB-SubCell"/>
</dbReference>
<evidence type="ECO:0000256" key="7">
    <source>
        <dbReference type="ARBA" id="ARBA00022454"/>
    </source>
</evidence>